<reference evidence="1" key="1">
    <citation type="submission" date="2019-08" db="EMBL/GenBank/DDBJ databases">
        <authorList>
            <person name="Kucharzyk K."/>
            <person name="Murdoch R.W."/>
            <person name="Higgins S."/>
            <person name="Loffler F."/>
        </authorList>
    </citation>
    <scope>NUCLEOTIDE SEQUENCE</scope>
</reference>
<gene>
    <name evidence="1" type="ORF">SDC9_62904</name>
</gene>
<accession>A0A644XQJ8</accession>
<name>A0A644XQJ8_9ZZZZ</name>
<proteinExistence type="predicted"/>
<organism evidence="1">
    <name type="scientific">bioreactor metagenome</name>
    <dbReference type="NCBI Taxonomy" id="1076179"/>
    <lineage>
        <taxon>unclassified sequences</taxon>
        <taxon>metagenomes</taxon>
        <taxon>ecological metagenomes</taxon>
    </lineage>
</organism>
<dbReference type="AlphaFoldDB" id="A0A644XQJ8"/>
<sequence>MIKACRQILLGAPFAIRAGPHIIAGLAGNDQLVPIRQEVLFQNLTECFFRAAWRRTVVVRQIEMGDSQIEGALDHFARVIEQVHLAEVVPKPKGDGRQFKTAVAYAVIDHFVVSVLSRLIHVITSIS</sequence>
<comment type="caution">
    <text evidence="1">The sequence shown here is derived from an EMBL/GenBank/DDBJ whole genome shotgun (WGS) entry which is preliminary data.</text>
</comment>
<protein>
    <submittedName>
        <fullName evidence="1">Uncharacterized protein</fullName>
    </submittedName>
</protein>
<dbReference type="EMBL" id="VSSQ01002628">
    <property type="protein sequence ID" value="MPM16523.1"/>
    <property type="molecule type" value="Genomic_DNA"/>
</dbReference>
<evidence type="ECO:0000313" key="1">
    <source>
        <dbReference type="EMBL" id="MPM16523.1"/>
    </source>
</evidence>